<name>A0A5P8P0C6_9BACT</name>
<protein>
    <submittedName>
        <fullName evidence="1">Uncharacterized protein</fullName>
    </submittedName>
</protein>
<dbReference type="Pfam" id="PF21651">
    <property type="entry name" value="DUF6858"/>
    <property type="match status" value="1"/>
</dbReference>
<dbReference type="AlphaFoldDB" id="A0A5P8P0C6"/>
<dbReference type="InterPro" id="IPR049204">
    <property type="entry name" value="DUF6858"/>
</dbReference>
<reference evidence="1 2" key="1">
    <citation type="submission" date="2019-09" db="EMBL/GenBank/DDBJ databases">
        <title>Sulfurimonas gotlandica sp. nov., a chemoautotrophic and psychrotolerant epsilonproteobacterium isolated from a pelagic redoxcline, and an emended description of the genus Sulfurimonas.</title>
        <authorList>
            <person name="Wang S."/>
            <person name="Jiang L."/>
            <person name="Shao S."/>
        </authorList>
    </citation>
    <scope>NUCLEOTIDE SEQUENCE [LARGE SCALE GENOMIC DNA]</scope>
    <source>
        <strain evidence="1 2">GYSZ_1</strain>
    </source>
</reference>
<evidence type="ECO:0000313" key="1">
    <source>
        <dbReference type="EMBL" id="QFR49050.1"/>
    </source>
</evidence>
<keyword evidence="2" id="KW-1185">Reference proteome</keyword>
<dbReference type="KEGG" id="sulg:FJR48_04640"/>
<organism evidence="1 2">
    <name type="scientific">Sulfurimonas lithotrophica</name>
    <dbReference type="NCBI Taxonomy" id="2590022"/>
    <lineage>
        <taxon>Bacteria</taxon>
        <taxon>Pseudomonadati</taxon>
        <taxon>Campylobacterota</taxon>
        <taxon>Epsilonproteobacteria</taxon>
        <taxon>Campylobacterales</taxon>
        <taxon>Sulfurimonadaceae</taxon>
        <taxon>Sulfurimonas</taxon>
    </lineage>
</organism>
<dbReference type="Proteomes" id="UP000326944">
    <property type="component" value="Chromosome"/>
</dbReference>
<dbReference type="RefSeq" id="WP_152306993.1">
    <property type="nucleotide sequence ID" value="NZ_CP043617.1"/>
</dbReference>
<dbReference type="OrthoDB" id="597829at2"/>
<proteinExistence type="predicted"/>
<evidence type="ECO:0000313" key="2">
    <source>
        <dbReference type="Proteomes" id="UP000326944"/>
    </source>
</evidence>
<accession>A0A5P8P0C6</accession>
<gene>
    <name evidence="1" type="ORF">FJR48_04640</name>
</gene>
<dbReference type="EMBL" id="CP043617">
    <property type="protein sequence ID" value="QFR49050.1"/>
    <property type="molecule type" value="Genomic_DNA"/>
</dbReference>
<sequence>MKKTVFMDKYPVNSMELQKNEISQKTINEVLEYFKTKIEAHPISTFISIFDHYEHTKSLKGEINKDILDAKNIVFCFGAALPNTKMLAARPRSIGIAELDDKFTIDFIDAPNETLNEVMITWCKELKTK</sequence>